<dbReference type="InterPro" id="IPR001123">
    <property type="entry name" value="LeuE-type"/>
</dbReference>
<name>A0A446CTP6_9BURK</name>
<dbReference type="Pfam" id="PF01810">
    <property type="entry name" value="LysE"/>
    <property type="match status" value="1"/>
</dbReference>
<evidence type="ECO:0000313" key="8">
    <source>
        <dbReference type="Proteomes" id="UP000289465"/>
    </source>
</evidence>
<evidence type="ECO:0000256" key="4">
    <source>
        <dbReference type="ARBA" id="ARBA00022989"/>
    </source>
</evidence>
<evidence type="ECO:0000256" key="1">
    <source>
        <dbReference type="ARBA" id="ARBA00004651"/>
    </source>
</evidence>
<dbReference type="EMBL" id="UFQC01000028">
    <property type="protein sequence ID" value="SSW71249.1"/>
    <property type="molecule type" value="Genomic_DNA"/>
</dbReference>
<dbReference type="PANTHER" id="PTHR30086">
    <property type="entry name" value="ARGININE EXPORTER PROTEIN ARGO"/>
    <property type="match status" value="1"/>
</dbReference>
<keyword evidence="3 6" id="KW-0812">Transmembrane</keyword>
<feature type="transmembrane region" description="Helical" evidence="6">
    <location>
        <begin position="38"/>
        <end position="61"/>
    </location>
</feature>
<protein>
    <recommendedName>
        <fullName evidence="9">Cysteine/O-acetylserine efflux protein</fullName>
    </recommendedName>
</protein>
<feature type="transmembrane region" description="Helical" evidence="6">
    <location>
        <begin position="180"/>
        <end position="200"/>
    </location>
</feature>
<proteinExistence type="predicted"/>
<keyword evidence="4 6" id="KW-1133">Transmembrane helix</keyword>
<evidence type="ECO:0000313" key="7">
    <source>
        <dbReference type="EMBL" id="SSW71249.1"/>
    </source>
</evidence>
<keyword evidence="2" id="KW-1003">Cell membrane</keyword>
<feature type="transmembrane region" description="Helical" evidence="6">
    <location>
        <begin position="73"/>
        <end position="91"/>
    </location>
</feature>
<evidence type="ECO:0000256" key="2">
    <source>
        <dbReference type="ARBA" id="ARBA00022475"/>
    </source>
</evidence>
<evidence type="ECO:0000256" key="3">
    <source>
        <dbReference type="ARBA" id="ARBA00022692"/>
    </source>
</evidence>
<evidence type="ECO:0000256" key="5">
    <source>
        <dbReference type="ARBA" id="ARBA00023136"/>
    </source>
</evidence>
<organism evidence="7 8">
    <name type="scientific">Achromobacter veterisilvae</name>
    <dbReference type="NCBI Taxonomy" id="2069367"/>
    <lineage>
        <taxon>Bacteria</taxon>
        <taxon>Pseudomonadati</taxon>
        <taxon>Pseudomonadota</taxon>
        <taxon>Betaproteobacteria</taxon>
        <taxon>Burkholderiales</taxon>
        <taxon>Alcaligenaceae</taxon>
        <taxon>Achromobacter</taxon>
    </lineage>
</organism>
<accession>A0A446CTP6</accession>
<evidence type="ECO:0000256" key="6">
    <source>
        <dbReference type="SAM" id="Phobius"/>
    </source>
</evidence>
<keyword evidence="5 6" id="KW-0472">Membrane</keyword>
<feature type="transmembrane region" description="Helical" evidence="6">
    <location>
        <begin position="148"/>
        <end position="168"/>
    </location>
</feature>
<feature type="transmembrane region" description="Helical" evidence="6">
    <location>
        <begin position="12"/>
        <end position="31"/>
    </location>
</feature>
<reference evidence="7 8" key="1">
    <citation type="submission" date="2018-07" db="EMBL/GenBank/DDBJ databases">
        <authorList>
            <person name="Peeters C."/>
        </authorList>
    </citation>
    <scope>NUCLEOTIDE SEQUENCE [LARGE SCALE GENOMIC DNA]</scope>
    <source>
        <strain evidence="7 8">LMG 30378</strain>
    </source>
</reference>
<dbReference type="Proteomes" id="UP000289465">
    <property type="component" value="Unassembled WGS sequence"/>
</dbReference>
<dbReference type="PANTHER" id="PTHR30086:SF20">
    <property type="entry name" value="ARGININE EXPORTER PROTEIN ARGO-RELATED"/>
    <property type="match status" value="1"/>
</dbReference>
<evidence type="ECO:0008006" key="9">
    <source>
        <dbReference type="Google" id="ProtNLM"/>
    </source>
</evidence>
<dbReference type="GO" id="GO:0015171">
    <property type="term" value="F:amino acid transmembrane transporter activity"/>
    <property type="evidence" value="ECO:0007669"/>
    <property type="project" value="TreeGrafter"/>
</dbReference>
<dbReference type="GO" id="GO:0033228">
    <property type="term" value="P:cysteine export across plasma membrane"/>
    <property type="evidence" value="ECO:0007669"/>
    <property type="project" value="TreeGrafter"/>
</dbReference>
<comment type="subcellular location">
    <subcellularLocation>
        <location evidence="1">Cell membrane</location>
        <topology evidence="1">Multi-pass membrane protein</topology>
    </subcellularLocation>
</comment>
<gene>
    <name evidence="7" type="ORF">AVE30378_04476</name>
</gene>
<dbReference type="AlphaFoldDB" id="A0A446CTP6"/>
<dbReference type="OrthoDB" id="9812084at2"/>
<dbReference type="GO" id="GO:0005886">
    <property type="term" value="C:plasma membrane"/>
    <property type="evidence" value="ECO:0007669"/>
    <property type="project" value="UniProtKB-SubCell"/>
</dbReference>
<sequence>MNTLSFNQLLPFVLFAFVASITPGPTNLLILGGAVRHGLLAVLPLVLGAAVGATGLLLVVGLGLGEMLLHYPLLQNGMALVGVAWISWLGWKLFNAPASGIEVETSGNCPGAIHGAGLQLINPKTWMMALSVVSVFVGAGSGPATYGLYAAIFLLVALPCLTVWALLGRGAARLLASPRAIRCFNQGMALLLVTSAWISVLS</sequence>
<dbReference type="RefSeq" id="WP_129243603.1">
    <property type="nucleotide sequence ID" value="NZ_UFQC01000028.1"/>
</dbReference>